<gene>
    <name evidence="2" type="ORF">CLV33_10157</name>
</gene>
<feature type="signal peptide" evidence="1">
    <location>
        <begin position="1"/>
        <end position="22"/>
    </location>
</feature>
<comment type="caution">
    <text evidence="2">The sequence shown here is derived from an EMBL/GenBank/DDBJ whole genome shotgun (WGS) entry which is preliminary data.</text>
</comment>
<keyword evidence="1" id="KW-0732">Signal</keyword>
<organism evidence="2 3">
    <name type="scientific">Jejuia pallidilutea</name>
    <dbReference type="NCBI Taxonomy" id="504487"/>
    <lineage>
        <taxon>Bacteria</taxon>
        <taxon>Pseudomonadati</taxon>
        <taxon>Bacteroidota</taxon>
        <taxon>Flavobacteriia</taxon>
        <taxon>Flavobacteriales</taxon>
        <taxon>Flavobacteriaceae</taxon>
        <taxon>Jejuia</taxon>
    </lineage>
</organism>
<feature type="chain" id="PRO_5016684928" evidence="1">
    <location>
        <begin position="23"/>
        <end position="262"/>
    </location>
</feature>
<dbReference type="Proteomes" id="UP000251545">
    <property type="component" value="Unassembled WGS sequence"/>
</dbReference>
<evidence type="ECO:0000256" key="1">
    <source>
        <dbReference type="SAM" id="SignalP"/>
    </source>
</evidence>
<protein>
    <submittedName>
        <fullName evidence="2">Transport and Golgi organization protein 2</fullName>
    </submittedName>
</protein>
<dbReference type="InterPro" id="IPR008551">
    <property type="entry name" value="TANGO2"/>
</dbReference>
<evidence type="ECO:0000313" key="2">
    <source>
        <dbReference type="EMBL" id="PQV51137.1"/>
    </source>
</evidence>
<sequence length="262" mass="29757">MCLVFIYFFCKLALPLATSNFMCTVTIVPNGETDFVLTSNRDEAPNRASIAPDFYTVENTKVLFPKDQLSDGTWIGVSEKQRVICVLNGGFKIHERKSSYRLSRGIITKHLMVAPTIVAAITTYSFDDIEPFTMVIADWNNGLKFFELVWDGNQKHLTELPLEPKIWSSSTLYNPLMRTERANWFEDYKSDNKLDASALLNFHKTAGKGNLDYGVIMNRYLVRTTSITQIEKKGNCANMHYENLLKGQQVSKTLKFPVTVNG</sequence>
<proteinExistence type="predicted"/>
<evidence type="ECO:0000313" key="3">
    <source>
        <dbReference type="Proteomes" id="UP000251545"/>
    </source>
</evidence>
<dbReference type="Pfam" id="PF05742">
    <property type="entry name" value="TANGO2"/>
    <property type="match status" value="1"/>
</dbReference>
<dbReference type="AlphaFoldDB" id="A0A362X327"/>
<accession>A0A362X327</accession>
<reference evidence="2 3" key="1">
    <citation type="submission" date="2018-02" db="EMBL/GenBank/DDBJ databases">
        <title>Genomic Encyclopedia of Archaeal and Bacterial Type Strains, Phase II (KMG-II): from individual species to whole genera.</title>
        <authorList>
            <person name="Goeker M."/>
        </authorList>
    </citation>
    <scope>NUCLEOTIDE SEQUENCE [LARGE SCALE GENOMIC DNA]</scope>
    <source>
        <strain evidence="2 3">DSM 21165</strain>
    </source>
</reference>
<name>A0A362X327_9FLAO</name>
<dbReference type="EMBL" id="PVEO01000001">
    <property type="protein sequence ID" value="PQV51137.1"/>
    <property type="molecule type" value="Genomic_DNA"/>
</dbReference>